<feature type="signal peptide" evidence="1">
    <location>
        <begin position="1"/>
        <end position="29"/>
    </location>
</feature>
<feature type="chain" id="PRO_5039408879" evidence="1">
    <location>
        <begin position="30"/>
        <end position="439"/>
    </location>
</feature>
<proteinExistence type="predicted"/>
<dbReference type="InterPro" id="IPR006059">
    <property type="entry name" value="SBP"/>
</dbReference>
<dbReference type="RefSeq" id="WP_175477181.1">
    <property type="nucleotide sequence ID" value="NZ_FNTX01000002.1"/>
</dbReference>
<dbReference type="AlphaFoldDB" id="A0A1H5MIN6"/>
<gene>
    <name evidence="2" type="ORF">SAMN04488554_3427</name>
</gene>
<keyword evidence="1" id="KW-0732">Signal</keyword>
<keyword evidence="2" id="KW-0762">Sugar transport</keyword>
<protein>
    <submittedName>
        <fullName evidence="2">Multiple sugar transport system substrate-binding protein</fullName>
    </submittedName>
</protein>
<dbReference type="PROSITE" id="PS51318">
    <property type="entry name" value="TAT"/>
    <property type="match status" value="1"/>
</dbReference>
<dbReference type="Pfam" id="PF13416">
    <property type="entry name" value="SBP_bac_8"/>
    <property type="match status" value="1"/>
</dbReference>
<name>A0A1H5MIN6_9MICO</name>
<dbReference type="Proteomes" id="UP000199220">
    <property type="component" value="Unassembled WGS sequence"/>
</dbReference>
<dbReference type="EMBL" id="FNTX01000002">
    <property type="protein sequence ID" value="SEE89265.1"/>
    <property type="molecule type" value="Genomic_DNA"/>
</dbReference>
<dbReference type="InterPro" id="IPR006311">
    <property type="entry name" value="TAT_signal"/>
</dbReference>
<evidence type="ECO:0000256" key="1">
    <source>
        <dbReference type="SAM" id="SignalP"/>
    </source>
</evidence>
<accession>A0A1H5MIN6</accession>
<dbReference type="InterPro" id="IPR050490">
    <property type="entry name" value="Bact_solute-bd_prot1"/>
</dbReference>
<dbReference type="PANTHER" id="PTHR43649">
    <property type="entry name" value="ARABINOSE-BINDING PROTEIN-RELATED"/>
    <property type="match status" value="1"/>
</dbReference>
<sequence length="439" mass="47238">MNANIPTPRITRRSALGITAAAAIAPLLASCAGSSEPEQATSGPVSVPVWSNAAEFTEFFAQRAAALNDSPYEYEITELQSSADDITTKALTAYSASGALPGLLGIEIKSFPRFMTNHIAAETLVDLTEAMGAPRDEFFEARVAPYTDDGKVYAMESQFPLVTLYKRTDLWEQYSIPEPETWTDYIRIGGEISERHGISLGVIGNADITWFEILLLQRGGGMFDSDGNLTIDSAEAVEALQLLVDGAENGTFMVVSDFYGGPGTSLLKQDRVAAYFMPDWFNTFILQANAPEQAGKWEIAPLPRFEAGGFSTSTSGGTGFAVSKDSPVRDAALLLLQDAYGTLDGQVDRFRTTGYLPTMKSAWDVPEVIDKTDDFLGGQRVMDIYSTIAVDAPDMFQSPNSSIVIDELETAIQSALTGRETAAQAIQGAAARAESQMAS</sequence>
<organism evidence="2 3">
    <name type="scientific">Ruania alba</name>
    <dbReference type="NCBI Taxonomy" id="648782"/>
    <lineage>
        <taxon>Bacteria</taxon>
        <taxon>Bacillati</taxon>
        <taxon>Actinomycetota</taxon>
        <taxon>Actinomycetes</taxon>
        <taxon>Micrococcales</taxon>
        <taxon>Ruaniaceae</taxon>
        <taxon>Ruania</taxon>
    </lineage>
</organism>
<dbReference type="STRING" id="648782.SAMN04488554_3427"/>
<evidence type="ECO:0000313" key="2">
    <source>
        <dbReference type="EMBL" id="SEE89265.1"/>
    </source>
</evidence>
<keyword evidence="2" id="KW-0813">Transport</keyword>
<reference evidence="3" key="1">
    <citation type="submission" date="2016-10" db="EMBL/GenBank/DDBJ databases">
        <authorList>
            <person name="Varghese N."/>
            <person name="Submissions S."/>
        </authorList>
    </citation>
    <scope>NUCLEOTIDE SEQUENCE [LARGE SCALE GENOMIC DNA]</scope>
    <source>
        <strain evidence="3">DSM 21368</strain>
    </source>
</reference>
<keyword evidence="3" id="KW-1185">Reference proteome</keyword>
<evidence type="ECO:0000313" key="3">
    <source>
        <dbReference type="Proteomes" id="UP000199220"/>
    </source>
</evidence>
<dbReference type="PANTHER" id="PTHR43649:SF32">
    <property type="entry name" value="SUGAR BINDING SECRETED PROTEIN"/>
    <property type="match status" value="1"/>
</dbReference>
<dbReference type="SUPFAM" id="SSF53850">
    <property type="entry name" value="Periplasmic binding protein-like II"/>
    <property type="match status" value="1"/>
</dbReference>
<dbReference type="Gene3D" id="3.40.190.10">
    <property type="entry name" value="Periplasmic binding protein-like II"/>
    <property type="match status" value="1"/>
</dbReference>